<accession>A0A7W8DQL8</accession>
<dbReference type="EMBL" id="JACHIF010000005">
    <property type="protein sequence ID" value="MBB5038628.1"/>
    <property type="molecule type" value="Genomic_DNA"/>
</dbReference>
<gene>
    <name evidence="4" type="ORF">HNQ64_002891</name>
</gene>
<evidence type="ECO:0000256" key="1">
    <source>
        <dbReference type="ARBA" id="ARBA00022884"/>
    </source>
</evidence>
<dbReference type="AlphaFoldDB" id="A0A7W8DQL8"/>
<keyword evidence="5" id="KW-1185">Reference proteome</keyword>
<organism evidence="4 5">
    <name type="scientific">Prosthecobacter dejongeii</name>
    <dbReference type="NCBI Taxonomy" id="48465"/>
    <lineage>
        <taxon>Bacteria</taxon>
        <taxon>Pseudomonadati</taxon>
        <taxon>Verrucomicrobiota</taxon>
        <taxon>Verrucomicrobiia</taxon>
        <taxon>Verrucomicrobiales</taxon>
        <taxon>Verrucomicrobiaceae</taxon>
        <taxon>Prosthecobacter</taxon>
    </lineage>
</organism>
<evidence type="ECO:0000256" key="2">
    <source>
        <dbReference type="SAM" id="MobiDB-lite"/>
    </source>
</evidence>
<evidence type="ECO:0000259" key="3">
    <source>
        <dbReference type="PROSITE" id="PS50102"/>
    </source>
</evidence>
<feature type="compositionally biased region" description="Gly residues" evidence="2">
    <location>
        <begin position="88"/>
        <end position="137"/>
    </location>
</feature>
<feature type="compositionally biased region" description="Basic and acidic residues" evidence="2">
    <location>
        <begin position="138"/>
        <end position="154"/>
    </location>
</feature>
<proteinExistence type="predicted"/>
<dbReference type="InterPro" id="IPR048289">
    <property type="entry name" value="RRM2_NsCP33-like"/>
</dbReference>
<dbReference type="Gene3D" id="3.30.70.330">
    <property type="match status" value="1"/>
</dbReference>
<evidence type="ECO:0000313" key="4">
    <source>
        <dbReference type="EMBL" id="MBB5038628.1"/>
    </source>
</evidence>
<dbReference type="PANTHER" id="PTHR48027">
    <property type="entry name" value="HETEROGENEOUS NUCLEAR RIBONUCLEOPROTEIN 87F-RELATED"/>
    <property type="match status" value="1"/>
</dbReference>
<sequence length="154" mass="15118">MNTKMYVGNLPFSATDVDLRDLFAQFGGVTDVFLPMDRESGRPRGFAFVSMDTPEAMTAAITGLNGKDFGGRSLTINEARPKEERPAFGGGGGGGRGGYGGGGGGGGGRGGYGGGGGGGGGRGGYGGGGGGGGGRGGKSWDRDRGGKGEGGERW</sequence>
<reference evidence="4 5" key="1">
    <citation type="submission" date="2020-08" db="EMBL/GenBank/DDBJ databases">
        <title>Genomic Encyclopedia of Type Strains, Phase IV (KMG-IV): sequencing the most valuable type-strain genomes for metagenomic binning, comparative biology and taxonomic classification.</title>
        <authorList>
            <person name="Goeker M."/>
        </authorList>
    </citation>
    <scope>NUCLEOTIDE SEQUENCE [LARGE SCALE GENOMIC DNA]</scope>
    <source>
        <strain evidence="4 5">DSM 12251</strain>
    </source>
</reference>
<dbReference type="SUPFAM" id="SSF54928">
    <property type="entry name" value="RNA-binding domain, RBD"/>
    <property type="match status" value="1"/>
</dbReference>
<dbReference type="GO" id="GO:0003723">
    <property type="term" value="F:RNA binding"/>
    <property type="evidence" value="ECO:0007669"/>
    <property type="project" value="UniProtKB-KW"/>
</dbReference>
<dbReference type="Proteomes" id="UP000534294">
    <property type="component" value="Unassembled WGS sequence"/>
</dbReference>
<evidence type="ECO:0000313" key="5">
    <source>
        <dbReference type="Proteomes" id="UP000534294"/>
    </source>
</evidence>
<dbReference type="Pfam" id="PF00076">
    <property type="entry name" value="RRM_1"/>
    <property type="match status" value="1"/>
</dbReference>
<dbReference type="InterPro" id="IPR035979">
    <property type="entry name" value="RBD_domain_sf"/>
</dbReference>
<dbReference type="InterPro" id="IPR052462">
    <property type="entry name" value="SLIRP/GR-RBP-like"/>
</dbReference>
<keyword evidence="1" id="KW-0694">RNA-binding</keyword>
<dbReference type="PROSITE" id="PS50102">
    <property type="entry name" value="RRM"/>
    <property type="match status" value="1"/>
</dbReference>
<protein>
    <submittedName>
        <fullName evidence="4">RNA recognition motif-containing protein</fullName>
    </submittedName>
</protein>
<feature type="domain" description="RRM" evidence="3">
    <location>
        <begin position="3"/>
        <end position="81"/>
    </location>
</feature>
<dbReference type="SMART" id="SM00360">
    <property type="entry name" value="RRM"/>
    <property type="match status" value="1"/>
</dbReference>
<dbReference type="InterPro" id="IPR000504">
    <property type="entry name" value="RRM_dom"/>
</dbReference>
<feature type="region of interest" description="Disordered" evidence="2">
    <location>
        <begin position="70"/>
        <end position="154"/>
    </location>
</feature>
<dbReference type="InterPro" id="IPR012677">
    <property type="entry name" value="Nucleotide-bd_a/b_plait_sf"/>
</dbReference>
<name>A0A7W8DQL8_9BACT</name>
<dbReference type="RefSeq" id="WP_184209608.1">
    <property type="nucleotide sequence ID" value="NZ_JACHIF010000005.1"/>
</dbReference>
<comment type="caution">
    <text evidence="4">The sequence shown here is derived from an EMBL/GenBank/DDBJ whole genome shotgun (WGS) entry which is preliminary data.</text>
</comment>
<dbReference type="CDD" id="cd21608">
    <property type="entry name" value="RRM2_NsCP33_like"/>
    <property type="match status" value="1"/>
</dbReference>